<dbReference type="InterPro" id="IPR052729">
    <property type="entry name" value="Acyl/Acetyltrans_Enzymes"/>
</dbReference>
<dbReference type="STRING" id="286156.Ppb6_02244"/>
<reference evidence="2 3" key="1">
    <citation type="submission" date="2015-12" db="EMBL/GenBank/DDBJ databases">
        <title>Genome comparisons provide insights into the role of secondary metabolites in the pathogenic phase of the Photorhabdus life cycle.</title>
        <authorList>
            <person name="Tobias N.J."/>
            <person name="Mishra B."/>
            <person name="Gupta D.K."/>
            <person name="Thines M."/>
            <person name="Stinear T.P."/>
            <person name="Bode H.B."/>
        </authorList>
    </citation>
    <scope>NUCLEOTIDE SEQUENCE [LARGE SCALE GENOMIC DNA]</scope>
    <source>
        <strain evidence="2 3">PB68.1</strain>
    </source>
</reference>
<evidence type="ECO:0000259" key="1">
    <source>
        <dbReference type="PROSITE" id="PS51186"/>
    </source>
</evidence>
<name>A0A1C0U3L2_9GAMM</name>
<dbReference type="Pfam" id="PF00583">
    <property type="entry name" value="Acetyltransf_1"/>
    <property type="match status" value="1"/>
</dbReference>
<dbReference type="RefSeq" id="WP_065823285.1">
    <property type="nucleotide sequence ID" value="NZ_LOMY01000085.1"/>
</dbReference>
<dbReference type="PANTHER" id="PTHR47237:SF1">
    <property type="entry name" value="SLL0310 PROTEIN"/>
    <property type="match status" value="1"/>
</dbReference>
<dbReference type="Pfam" id="PF18014">
    <property type="entry name" value="Acetyltransf_18"/>
    <property type="match status" value="1"/>
</dbReference>
<sequence length="289" mass="32688">MNTISELSEGNFQVKIATPEIWLPAIDMARRECWDLGREDVQRFFNVDADGFYIGYLNGQPVSSVSVVNYAQNYSHLGHYIVNSAFRGKELGLNTWRVAIEHAEGRCIGLDGMLAQEKNYQKWGFVTHYQTLRVLGTASKQIVNFQNIETVNQENILAVVEYDSRFMGYSRLNLLSTWFFGDGRKGFIITGKNGIEGLIGLRPSDEGYRIGPFYAGNKQDMRILMSVALNEIHENTKVTLDIPEYAHDAIALVNSLGFKPLFYTCRMYRGDPPAHYHPEINALASLELG</sequence>
<keyword evidence="3" id="KW-1185">Reference proteome</keyword>
<feature type="domain" description="N-acetyltransferase" evidence="1">
    <location>
        <begin position="12"/>
        <end position="149"/>
    </location>
</feature>
<dbReference type="InterPro" id="IPR016181">
    <property type="entry name" value="Acyl_CoA_acyltransferase"/>
</dbReference>
<dbReference type="InterPro" id="IPR041496">
    <property type="entry name" value="YitH/HolE_GNAT"/>
</dbReference>
<proteinExistence type="predicted"/>
<dbReference type="PATRIC" id="fig|286156.4.peg.2544"/>
<dbReference type="AlphaFoldDB" id="A0A1C0U3L2"/>
<dbReference type="Gene3D" id="3.40.630.30">
    <property type="match status" value="1"/>
</dbReference>
<evidence type="ECO:0000313" key="3">
    <source>
        <dbReference type="Proteomes" id="UP000093476"/>
    </source>
</evidence>
<evidence type="ECO:0000313" key="2">
    <source>
        <dbReference type="EMBL" id="OCQ52508.1"/>
    </source>
</evidence>
<dbReference type="PROSITE" id="PS51186">
    <property type="entry name" value="GNAT"/>
    <property type="match status" value="1"/>
</dbReference>
<dbReference type="SUPFAM" id="SSF55729">
    <property type="entry name" value="Acyl-CoA N-acyltransferases (Nat)"/>
    <property type="match status" value="1"/>
</dbReference>
<organism evidence="2 3">
    <name type="scientific">Photorhabdus australis subsp. thailandensis</name>
    <dbReference type="NCBI Taxonomy" id="2805096"/>
    <lineage>
        <taxon>Bacteria</taxon>
        <taxon>Pseudomonadati</taxon>
        <taxon>Pseudomonadota</taxon>
        <taxon>Gammaproteobacteria</taxon>
        <taxon>Enterobacterales</taxon>
        <taxon>Morganellaceae</taxon>
        <taxon>Photorhabdus</taxon>
    </lineage>
</organism>
<dbReference type="Gene3D" id="3.40.630.90">
    <property type="match status" value="1"/>
</dbReference>
<dbReference type="EMBL" id="LOMY01000085">
    <property type="protein sequence ID" value="OCQ52508.1"/>
    <property type="molecule type" value="Genomic_DNA"/>
</dbReference>
<dbReference type="GO" id="GO:0016747">
    <property type="term" value="F:acyltransferase activity, transferring groups other than amino-acyl groups"/>
    <property type="evidence" value="ECO:0007669"/>
    <property type="project" value="InterPro"/>
</dbReference>
<gene>
    <name evidence="2" type="ORF">Ppb6_02244</name>
</gene>
<protein>
    <recommendedName>
        <fullName evidence="1">N-acetyltransferase domain-containing protein</fullName>
    </recommendedName>
</protein>
<comment type="caution">
    <text evidence="2">The sequence shown here is derived from an EMBL/GenBank/DDBJ whole genome shotgun (WGS) entry which is preliminary data.</text>
</comment>
<dbReference type="Proteomes" id="UP000093476">
    <property type="component" value="Unassembled WGS sequence"/>
</dbReference>
<accession>A0A1C0U3L2</accession>
<dbReference type="PANTHER" id="PTHR47237">
    <property type="entry name" value="SLL0310 PROTEIN"/>
    <property type="match status" value="1"/>
</dbReference>
<dbReference type="InterPro" id="IPR000182">
    <property type="entry name" value="GNAT_dom"/>
</dbReference>